<organism evidence="1 2">
    <name type="scientific">Streptomyces griseofuscus</name>
    <dbReference type="NCBI Taxonomy" id="146922"/>
    <lineage>
        <taxon>Bacteria</taxon>
        <taxon>Bacillati</taxon>
        <taxon>Actinomycetota</taxon>
        <taxon>Actinomycetes</taxon>
        <taxon>Kitasatosporales</taxon>
        <taxon>Streptomycetaceae</taxon>
        <taxon>Streptomyces</taxon>
    </lineage>
</organism>
<proteinExistence type="predicted"/>
<dbReference type="EMBL" id="CP051006">
    <property type="protein sequence ID" value="QNT97951.1"/>
    <property type="molecule type" value="Genomic_DNA"/>
</dbReference>
<evidence type="ECO:0000313" key="2">
    <source>
        <dbReference type="Proteomes" id="UP000516422"/>
    </source>
</evidence>
<sequence length="56" mass="5954">MGLKDVFEAFKQEGFWSATTLAIDARPGQGRVERTVGVVGVLAESSGCHCTRSVTP</sequence>
<accession>A0A7H1QCC1</accession>
<dbReference type="Proteomes" id="UP000516422">
    <property type="component" value="Chromosome"/>
</dbReference>
<dbReference type="AlphaFoldDB" id="A0A7H1QCC1"/>
<protein>
    <submittedName>
        <fullName evidence="1">Uncharacterized protein</fullName>
    </submittedName>
</protein>
<evidence type="ECO:0000313" key="1">
    <source>
        <dbReference type="EMBL" id="QNT97951.1"/>
    </source>
</evidence>
<name>A0A7H1QCC1_9ACTN</name>
<dbReference type="KEGG" id="sgf:HEP81_07720"/>
<reference evidence="1 2" key="1">
    <citation type="submission" date="2020-04" db="EMBL/GenBank/DDBJ databases">
        <title>Characterization and engineering of Streptomyces griseofuscus DSM40191 as a potential heterologous host for expression of BGCs.</title>
        <authorList>
            <person name="Gren T."/>
            <person name="Whitford C.M."/>
            <person name="Mohite O.S."/>
            <person name="Joergensen T.S."/>
            <person name="Nielsen J.B."/>
            <person name="Lee S.Y."/>
            <person name="Weber T."/>
        </authorList>
    </citation>
    <scope>NUCLEOTIDE SEQUENCE [LARGE SCALE GENOMIC DNA]</scope>
    <source>
        <strain evidence="1 2">DSM 40191</strain>
    </source>
</reference>
<gene>
    <name evidence="1" type="ORF">HEP81_07720</name>
</gene>